<dbReference type="SUPFAM" id="SSF52129">
    <property type="entry name" value="Caspase-like"/>
    <property type="match status" value="1"/>
</dbReference>
<dbReference type="GO" id="GO:0004197">
    <property type="term" value="F:cysteine-type endopeptidase activity"/>
    <property type="evidence" value="ECO:0007669"/>
    <property type="project" value="InterPro"/>
</dbReference>
<dbReference type="InterPro" id="IPR002398">
    <property type="entry name" value="Pept_C14"/>
</dbReference>
<dbReference type="GO" id="GO:0016322">
    <property type="term" value="P:neuron remodeling"/>
    <property type="evidence" value="ECO:0007669"/>
    <property type="project" value="UniProtKB-ARBA"/>
</dbReference>
<dbReference type="GO" id="GO:0043525">
    <property type="term" value="P:positive regulation of neuron apoptotic process"/>
    <property type="evidence" value="ECO:0007669"/>
    <property type="project" value="TreeGrafter"/>
</dbReference>
<keyword evidence="6" id="KW-0865">Zymogen</keyword>
<evidence type="ECO:0000256" key="6">
    <source>
        <dbReference type="ARBA" id="ARBA00023145"/>
    </source>
</evidence>
<evidence type="ECO:0000256" key="5">
    <source>
        <dbReference type="ARBA" id="ARBA00022807"/>
    </source>
</evidence>
<evidence type="ECO:0000256" key="4">
    <source>
        <dbReference type="ARBA" id="ARBA00022801"/>
    </source>
</evidence>
<evidence type="ECO:0000259" key="10">
    <source>
        <dbReference type="PROSITE" id="PS50208"/>
    </source>
</evidence>
<comment type="similarity">
    <text evidence="1 7">Belongs to the peptidase C14A family.</text>
</comment>
<organism evidence="11 12">
    <name type="scientific">Psylliodes chrysocephalus</name>
    <dbReference type="NCBI Taxonomy" id="3402493"/>
    <lineage>
        <taxon>Eukaryota</taxon>
        <taxon>Metazoa</taxon>
        <taxon>Ecdysozoa</taxon>
        <taxon>Arthropoda</taxon>
        <taxon>Hexapoda</taxon>
        <taxon>Insecta</taxon>
        <taxon>Pterygota</taxon>
        <taxon>Neoptera</taxon>
        <taxon>Endopterygota</taxon>
        <taxon>Coleoptera</taxon>
        <taxon>Polyphaga</taxon>
        <taxon>Cucujiformia</taxon>
        <taxon>Chrysomeloidea</taxon>
        <taxon>Chrysomelidae</taxon>
        <taxon>Galerucinae</taxon>
        <taxon>Alticini</taxon>
        <taxon>Psylliodes</taxon>
    </lineage>
</organism>
<dbReference type="PRINTS" id="PR00376">
    <property type="entry name" value="IL1BCENZYME"/>
</dbReference>
<protein>
    <recommendedName>
        <fullName evidence="13">Caspase-3</fullName>
    </recommendedName>
</protein>
<evidence type="ECO:0000256" key="2">
    <source>
        <dbReference type="ARBA" id="ARBA00022670"/>
    </source>
</evidence>
<evidence type="ECO:0000256" key="7">
    <source>
        <dbReference type="RuleBase" id="RU003971"/>
    </source>
</evidence>
<keyword evidence="2" id="KW-0645">Protease</keyword>
<gene>
    <name evidence="11" type="ORF">PSYICH_LOCUS2298</name>
</gene>
<evidence type="ECO:0000256" key="1">
    <source>
        <dbReference type="ARBA" id="ARBA00010134"/>
    </source>
</evidence>
<dbReference type="PROSITE" id="PS50207">
    <property type="entry name" value="CASPASE_P10"/>
    <property type="match status" value="1"/>
</dbReference>
<feature type="domain" description="Caspase family p10" evidence="9">
    <location>
        <begin position="200"/>
        <end position="294"/>
    </location>
</feature>
<dbReference type="Pfam" id="PF00656">
    <property type="entry name" value="Peptidase_C14"/>
    <property type="match status" value="1"/>
</dbReference>
<dbReference type="CDD" id="cd00032">
    <property type="entry name" value="CASc"/>
    <property type="match status" value="1"/>
</dbReference>
<dbReference type="PANTHER" id="PTHR10454">
    <property type="entry name" value="CASPASE"/>
    <property type="match status" value="1"/>
</dbReference>
<keyword evidence="4" id="KW-0378">Hydrolase</keyword>
<keyword evidence="12" id="KW-1185">Reference proteome</keyword>
<dbReference type="Proteomes" id="UP001153636">
    <property type="component" value="Chromosome 11"/>
</dbReference>
<feature type="region of interest" description="Disordered" evidence="8">
    <location>
        <begin position="1"/>
        <end position="23"/>
    </location>
</feature>
<accession>A0A9P0G7V3</accession>
<dbReference type="PROSITE" id="PS01122">
    <property type="entry name" value="CASPASE_CYS"/>
    <property type="match status" value="1"/>
</dbReference>
<dbReference type="InterPro" id="IPR016129">
    <property type="entry name" value="Caspase_his_AS"/>
</dbReference>
<dbReference type="InterPro" id="IPR001309">
    <property type="entry name" value="Pept_C14_p20"/>
</dbReference>
<dbReference type="OrthoDB" id="6116485at2759"/>
<dbReference type="GO" id="GO:0045476">
    <property type="term" value="P:nurse cell apoptotic process"/>
    <property type="evidence" value="ECO:0007669"/>
    <property type="project" value="UniProtKB-ARBA"/>
</dbReference>
<dbReference type="Gene3D" id="3.40.50.1460">
    <property type="match status" value="1"/>
</dbReference>
<dbReference type="InterPro" id="IPR002138">
    <property type="entry name" value="Pept_C14_p10"/>
</dbReference>
<evidence type="ECO:0000256" key="3">
    <source>
        <dbReference type="ARBA" id="ARBA00022703"/>
    </source>
</evidence>
<dbReference type="PROSITE" id="PS50208">
    <property type="entry name" value="CASPASE_P20"/>
    <property type="match status" value="1"/>
</dbReference>
<dbReference type="FunFam" id="3.40.50.1460:FF:000001">
    <property type="entry name" value="Caspase-3 preproprotein"/>
    <property type="match status" value="1"/>
</dbReference>
<proteinExistence type="inferred from homology"/>
<dbReference type="InterPro" id="IPR015917">
    <property type="entry name" value="Pept_C14A"/>
</dbReference>
<dbReference type="GO" id="GO:0006508">
    <property type="term" value="P:proteolysis"/>
    <property type="evidence" value="ECO:0007669"/>
    <property type="project" value="UniProtKB-KW"/>
</dbReference>
<feature type="domain" description="Caspase family p20" evidence="10">
    <location>
        <begin position="58"/>
        <end position="181"/>
    </location>
</feature>
<dbReference type="EMBL" id="OV651823">
    <property type="protein sequence ID" value="CAH1101181.1"/>
    <property type="molecule type" value="Genomic_DNA"/>
</dbReference>
<evidence type="ECO:0000256" key="8">
    <source>
        <dbReference type="SAM" id="MobiDB-lite"/>
    </source>
</evidence>
<feature type="compositionally biased region" description="Low complexity" evidence="8">
    <location>
        <begin position="1"/>
        <end position="17"/>
    </location>
</feature>
<dbReference type="InterPro" id="IPR029030">
    <property type="entry name" value="Caspase-like_dom_sf"/>
</dbReference>
<keyword evidence="5" id="KW-0788">Thiol protease</keyword>
<evidence type="ECO:0000313" key="12">
    <source>
        <dbReference type="Proteomes" id="UP001153636"/>
    </source>
</evidence>
<dbReference type="InterPro" id="IPR011600">
    <property type="entry name" value="Pept_C14_caspase"/>
</dbReference>
<name>A0A9P0G7V3_9CUCU</name>
<dbReference type="GO" id="GO:1990525">
    <property type="term" value="F:BIR domain binding"/>
    <property type="evidence" value="ECO:0007669"/>
    <property type="project" value="UniProtKB-ARBA"/>
</dbReference>
<evidence type="ECO:0000259" key="9">
    <source>
        <dbReference type="PROSITE" id="PS50207"/>
    </source>
</evidence>
<dbReference type="SMART" id="SM00115">
    <property type="entry name" value="CASc"/>
    <property type="match status" value="1"/>
</dbReference>
<evidence type="ECO:0008006" key="13">
    <source>
        <dbReference type="Google" id="ProtNLM"/>
    </source>
</evidence>
<dbReference type="AlphaFoldDB" id="A0A9P0G7V3"/>
<reference evidence="11" key="1">
    <citation type="submission" date="2022-01" db="EMBL/GenBank/DDBJ databases">
        <authorList>
            <person name="King R."/>
        </authorList>
    </citation>
    <scope>NUCLEOTIDE SEQUENCE</scope>
</reference>
<dbReference type="GO" id="GO:0005737">
    <property type="term" value="C:cytoplasm"/>
    <property type="evidence" value="ECO:0007669"/>
    <property type="project" value="TreeGrafter"/>
</dbReference>
<sequence>MENNNSNAESTNENYNAVKNGQNGINQPTVDGIFSKSTKPNLPLAPAPDAEVYRKHDIRGTALIFNHKSFSMDYCSTRDGTEKDRDALEEVLKDLKFDVRTYDDLMYEEIMEVIDVVSKMDHTNSECLLIAVMSHGEDGRIYAKDRTYQTKKLWSKFSPLHCQSLAGKPKLFFIQACRGDKTDPGVEVSRIDTDSVKSNFSYSIPVMADFLVMYATVEDYFAWRDPLKGSYFIQALVRQLRQHHVSKDLLSILTCVNREVAVGFTSNDPNDMEFNRKKQMCSIVSMLTRTYFLN</sequence>
<evidence type="ECO:0000313" key="11">
    <source>
        <dbReference type="EMBL" id="CAH1101181.1"/>
    </source>
</evidence>
<keyword evidence="3" id="KW-0053">Apoptosis</keyword>
<dbReference type="InterPro" id="IPR033139">
    <property type="entry name" value="Caspase_cys_AS"/>
</dbReference>
<dbReference type="PANTHER" id="PTHR10454:SF232">
    <property type="entry name" value="AT03047P-RELATED"/>
    <property type="match status" value="1"/>
</dbReference>
<dbReference type="GO" id="GO:0045751">
    <property type="term" value="P:negative regulation of Toll signaling pathway"/>
    <property type="evidence" value="ECO:0007669"/>
    <property type="project" value="UniProtKB-ARBA"/>
</dbReference>
<dbReference type="PROSITE" id="PS01121">
    <property type="entry name" value="CASPASE_HIS"/>
    <property type="match status" value="1"/>
</dbReference>